<evidence type="ECO:0000313" key="2">
    <source>
        <dbReference type="Proteomes" id="UP000038045"/>
    </source>
</evidence>
<dbReference type="WBParaSite" id="PTRK_0001249000.1">
    <property type="protein sequence ID" value="PTRK_0001249000.1"/>
    <property type="gene ID" value="PTRK_0001249000"/>
</dbReference>
<feature type="chain" id="PRO_5005892350" evidence="1">
    <location>
        <begin position="35"/>
        <end position="250"/>
    </location>
</feature>
<accession>A0A0N4ZV82</accession>
<keyword evidence="1" id="KW-0732">Signal</keyword>
<reference evidence="3" key="1">
    <citation type="submission" date="2017-02" db="UniProtKB">
        <authorList>
            <consortium name="WormBaseParasite"/>
        </authorList>
    </citation>
    <scope>IDENTIFICATION</scope>
</reference>
<keyword evidence="2" id="KW-1185">Reference proteome</keyword>
<organism evidence="2 3">
    <name type="scientific">Parastrongyloides trichosuri</name>
    <name type="common">Possum-specific nematode worm</name>
    <dbReference type="NCBI Taxonomy" id="131310"/>
    <lineage>
        <taxon>Eukaryota</taxon>
        <taxon>Metazoa</taxon>
        <taxon>Ecdysozoa</taxon>
        <taxon>Nematoda</taxon>
        <taxon>Chromadorea</taxon>
        <taxon>Rhabditida</taxon>
        <taxon>Tylenchina</taxon>
        <taxon>Panagrolaimomorpha</taxon>
        <taxon>Strongyloidoidea</taxon>
        <taxon>Strongyloididae</taxon>
        <taxon>Parastrongyloides</taxon>
    </lineage>
</organism>
<dbReference type="PANTHER" id="PTHR37442:SF1">
    <property type="entry name" value="CHONDROITIN PROTEOGLYCAN 4 DOMAIN-CONTAINING PROTEIN"/>
    <property type="match status" value="1"/>
</dbReference>
<feature type="signal peptide" evidence="1">
    <location>
        <begin position="1"/>
        <end position="34"/>
    </location>
</feature>
<dbReference type="PANTHER" id="PTHR37442">
    <property type="entry name" value="F18A1.7 PROTEIN-RELATED"/>
    <property type="match status" value="1"/>
</dbReference>
<evidence type="ECO:0000313" key="3">
    <source>
        <dbReference type="WBParaSite" id="PTRK_0001249000.1"/>
    </source>
</evidence>
<dbReference type="InterPro" id="IPR053123">
    <property type="entry name" value="CPG4-like"/>
</dbReference>
<protein>
    <submittedName>
        <fullName evidence="3">CPG4 domain-containing protein</fullName>
    </submittedName>
</protein>
<evidence type="ECO:0000256" key="1">
    <source>
        <dbReference type="SAM" id="SignalP"/>
    </source>
</evidence>
<dbReference type="Proteomes" id="UP000038045">
    <property type="component" value="Unplaced"/>
</dbReference>
<name>A0A0N4ZV82_PARTI</name>
<dbReference type="STRING" id="131310.A0A0N4ZV82"/>
<dbReference type="AlphaFoldDB" id="A0A0N4ZV82"/>
<sequence>MRRQFHQIFILMMKCYFSCLILFTLLTFLAQGSSVNVTVDELTNAIGAPPCMKKCINRLIVNLYDALTNRDVHNATAVICSEYDDFVECAHRDRFVCPYERIYNITFEGIQSFCSKKEEAPHTPCLDAKVSRLTAVCNKNCGLAEQIDNIFEKKTIKIMARYSGSPFIFLDNLTEFCVSLSCFFPCMKNNLKKECREDGHEFIIHTIKPFYSLLNLMKKHPGIKPLIQNKVPTTCHFLFNKLVLDSFSKY</sequence>
<proteinExistence type="predicted"/>